<keyword evidence="1" id="KW-0064">Aspartyl protease</keyword>
<reference evidence="2" key="1">
    <citation type="submission" date="2019-10" db="EMBL/GenBank/DDBJ databases">
        <title>Conservation and host-specific expression of non-tandemly repeated heterogenous ribosome RNA gene in arbuscular mycorrhizal fungi.</title>
        <authorList>
            <person name="Maeda T."/>
            <person name="Kobayashi Y."/>
            <person name="Nakagawa T."/>
            <person name="Ezawa T."/>
            <person name="Yamaguchi K."/>
            <person name="Bino T."/>
            <person name="Nishimoto Y."/>
            <person name="Shigenobu S."/>
            <person name="Kawaguchi M."/>
        </authorList>
    </citation>
    <scope>NUCLEOTIDE SEQUENCE</scope>
    <source>
        <strain evidence="2">HR1</strain>
    </source>
</reference>
<evidence type="ECO:0000256" key="1">
    <source>
        <dbReference type="ARBA" id="ARBA00022750"/>
    </source>
</evidence>
<dbReference type="InterPro" id="IPR001969">
    <property type="entry name" value="Aspartic_peptidase_AS"/>
</dbReference>
<dbReference type="Pfam" id="PF13975">
    <property type="entry name" value="gag-asp_proteas"/>
    <property type="match status" value="1"/>
</dbReference>
<sequence>MDLEKHTVAMKTPIIIDDIEVKAIIDTGAAASAISSALLEETQFAITEKSNTRCIMADGSRVASLGKTEIEIEIGEIITPILVEVIDSKDWTLIIGNDFLAEWNSNIDFESKTMTLQDKEYIIEIPITYYRQKKVTFEVHEENFEEEIIEYSSLDDDVHENDIYQEIYNILKEEDEMEELTKQLEELKITKQLKER</sequence>
<accession>A0A8H3LZ27</accession>
<comment type="caution">
    <text evidence="2">The sequence shown here is derived from an EMBL/GenBank/DDBJ whole genome shotgun (WGS) entry which is preliminary data.</text>
</comment>
<dbReference type="GO" id="GO:0006508">
    <property type="term" value="P:proteolysis"/>
    <property type="evidence" value="ECO:0007669"/>
    <property type="project" value="InterPro"/>
</dbReference>
<dbReference type="AlphaFoldDB" id="A0A8H3LZ27"/>
<dbReference type="PROSITE" id="PS00141">
    <property type="entry name" value="ASP_PROTEASE"/>
    <property type="match status" value="1"/>
</dbReference>
<dbReference type="Gene3D" id="2.40.70.10">
    <property type="entry name" value="Acid Proteases"/>
    <property type="match status" value="1"/>
</dbReference>
<evidence type="ECO:0000313" key="2">
    <source>
        <dbReference type="EMBL" id="GES94931.1"/>
    </source>
</evidence>
<dbReference type="OrthoDB" id="2430993at2759"/>
<protein>
    <submittedName>
        <fullName evidence="2">Ribonuclease H-like domain-containing protein</fullName>
    </submittedName>
</protein>
<keyword evidence="1" id="KW-0378">Hydrolase</keyword>
<proteinExistence type="predicted"/>
<keyword evidence="1" id="KW-0645">Protease</keyword>
<organism evidence="2 3">
    <name type="scientific">Rhizophagus clarus</name>
    <dbReference type="NCBI Taxonomy" id="94130"/>
    <lineage>
        <taxon>Eukaryota</taxon>
        <taxon>Fungi</taxon>
        <taxon>Fungi incertae sedis</taxon>
        <taxon>Mucoromycota</taxon>
        <taxon>Glomeromycotina</taxon>
        <taxon>Glomeromycetes</taxon>
        <taxon>Glomerales</taxon>
        <taxon>Glomeraceae</taxon>
        <taxon>Rhizophagus</taxon>
    </lineage>
</organism>
<dbReference type="GO" id="GO:0004190">
    <property type="term" value="F:aspartic-type endopeptidase activity"/>
    <property type="evidence" value="ECO:0007669"/>
    <property type="project" value="UniProtKB-KW"/>
</dbReference>
<gene>
    <name evidence="2" type="ORF">RCL2_002162500</name>
</gene>
<name>A0A8H3LZ27_9GLOM</name>
<dbReference type="InterPro" id="IPR021109">
    <property type="entry name" value="Peptidase_aspartic_dom_sf"/>
</dbReference>
<dbReference type="SUPFAM" id="SSF50630">
    <property type="entry name" value="Acid proteases"/>
    <property type="match status" value="1"/>
</dbReference>
<dbReference type="EMBL" id="BLAL01000239">
    <property type="protein sequence ID" value="GES94931.1"/>
    <property type="molecule type" value="Genomic_DNA"/>
</dbReference>
<dbReference type="Proteomes" id="UP000615446">
    <property type="component" value="Unassembled WGS sequence"/>
</dbReference>
<evidence type="ECO:0000313" key="3">
    <source>
        <dbReference type="Proteomes" id="UP000615446"/>
    </source>
</evidence>